<dbReference type="GO" id="GO:0000287">
    <property type="term" value="F:magnesium ion binding"/>
    <property type="evidence" value="ECO:0007669"/>
    <property type="project" value="UniProtKB-UniRule"/>
</dbReference>
<evidence type="ECO:0000256" key="12">
    <source>
        <dbReference type="HAMAP-Rule" id="MF_00455"/>
    </source>
</evidence>
<keyword evidence="8 12" id="KW-0479">Metal-binding</keyword>
<dbReference type="EMBL" id="BNJF01000001">
    <property type="protein sequence ID" value="GHO45026.1"/>
    <property type="molecule type" value="Genomic_DNA"/>
</dbReference>
<dbReference type="Pfam" id="PF01261">
    <property type="entry name" value="AP_endonuc_2"/>
    <property type="match status" value="1"/>
</dbReference>
<sequence length="393" mass="44271">MPEWSSDQYKPSREDKFTFGLWTVGNQGRDPFGDFVRPPLDPVRSVQKLSELGAWGVNFHDNDLVPFGSTLAERDRIVRDFKQALSDYGMVVPMATTNLFFHPVFKDGAFTAVDPAVRAYSRQKTMAAIDLGAELGATTYVFWGGREGVDAEASKDPVVAIQRMRDAINFFCQYIIDQGYNMRVALEPKPNEPRSDTYFATVGHMLGFIATLDHPEMVGVNPEVAHEHMSGLNFVHGIAQAIDAGKLFHIDLNDQKGPRYDQDFRFGSESVKSMFFLVKLLEDKGYDGPRHFDAHAYRTEDEEGVWDFALGCMRSYNLFKAKAKQFNADPEIQALLQDLNGGDQTYGGLLDGYSAENVQKLKDAQFDLQALAKRGYRYEKLDQLTIELLLGVR</sequence>
<keyword evidence="7 12" id="KW-0859">Xylose metabolism</keyword>
<accession>A0A8J3MSM7</accession>
<evidence type="ECO:0000313" key="16">
    <source>
        <dbReference type="EMBL" id="GHO45026.1"/>
    </source>
</evidence>
<keyword evidence="9 12" id="KW-0413">Isomerase</keyword>
<name>A0A8J3MSM7_9CHLR</name>
<evidence type="ECO:0000256" key="14">
    <source>
        <dbReference type="RuleBase" id="RU000610"/>
    </source>
</evidence>
<dbReference type="NCBIfam" id="TIGR02631">
    <property type="entry name" value="xylA_Arthro"/>
    <property type="match status" value="1"/>
</dbReference>
<dbReference type="InterPro" id="IPR013022">
    <property type="entry name" value="Xyl_isomerase-like_TIM-brl"/>
</dbReference>
<dbReference type="InterPro" id="IPR036237">
    <property type="entry name" value="Xyl_isomerase-like_sf"/>
</dbReference>
<feature type="binding site" evidence="12">
    <location>
        <position position="223"/>
    </location>
    <ligand>
        <name>Mg(2+)</name>
        <dbReference type="ChEBI" id="CHEBI:18420"/>
        <label>2</label>
    </ligand>
</feature>
<evidence type="ECO:0000256" key="9">
    <source>
        <dbReference type="ARBA" id="ARBA00023235"/>
    </source>
</evidence>
<feature type="binding site" evidence="12">
    <location>
        <position position="293"/>
    </location>
    <ligand>
        <name>Mg(2+)</name>
        <dbReference type="ChEBI" id="CHEBI:18420"/>
        <label>1</label>
    </ligand>
</feature>
<evidence type="ECO:0000313" key="17">
    <source>
        <dbReference type="Proteomes" id="UP000612362"/>
    </source>
</evidence>
<protein>
    <recommendedName>
        <fullName evidence="5 12">Xylose isomerase</fullName>
        <ecNumber evidence="4 12">5.3.1.5</ecNumber>
    </recommendedName>
</protein>
<dbReference type="Gene3D" id="3.20.20.150">
    <property type="entry name" value="Divalent-metal-dependent TIM barrel enzymes"/>
    <property type="match status" value="1"/>
</dbReference>
<evidence type="ECO:0000256" key="13">
    <source>
        <dbReference type="RuleBase" id="RU000609"/>
    </source>
</evidence>
<evidence type="ECO:0000256" key="10">
    <source>
        <dbReference type="ARBA" id="ARBA00023277"/>
    </source>
</evidence>
<dbReference type="PRINTS" id="PR00688">
    <property type="entry name" value="XYLOSISMRASE"/>
</dbReference>
<dbReference type="SUPFAM" id="SSF51658">
    <property type="entry name" value="Xylose isomerase-like"/>
    <property type="match status" value="1"/>
</dbReference>
<feature type="binding site" evidence="12">
    <location>
        <position position="226"/>
    </location>
    <ligand>
        <name>Mg(2+)</name>
        <dbReference type="ChEBI" id="CHEBI:18420"/>
        <label>2</label>
    </ligand>
</feature>
<feature type="binding site" evidence="12">
    <location>
        <position position="251"/>
    </location>
    <ligand>
        <name>Mg(2+)</name>
        <dbReference type="ChEBI" id="CHEBI:18420"/>
        <label>1</label>
    </ligand>
</feature>
<reference evidence="16" key="1">
    <citation type="submission" date="2020-10" db="EMBL/GenBank/DDBJ databases">
        <title>Taxonomic study of unclassified bacteria belonging to the class Ktedonobacteria.</title>
        <authorList>
            <person name="Yabe S."/>
            <person name="Wang C.M."/>
            <person name="Zheng Y."/>
            <person name="Sakai Y."/>
            <person name="Cavaletti L."/>
            <person name="Monciardini P."/>
            <person name="Donadio S."/>
        </authorList>
    </citation>
    <scope>NUCLEOTIDE SEQUENCE</scope>
    <source>
        <strain evidence="16">SOSP1-1</strain>
    </source>
</reference>
<comment type="caution">
    <text evidence="12">Lacks conserved residue(s) required for the propagation of feature annotation.</text>
</comment>
<keyword evidence="17" id="KW-1185">Reference proteome</keyword>
<comment type="cofactor">
    <cofactor evidence="12">
        <name>Mg(2+)</name>
        <dbReference type="ChEBI" id="CHEBI:18420"/>
    </cofactor>
    <text evidence="12">Binds 2 magnesium ions per subunit.</text>
</comment>
<evidence type="ECO:0000256" key="1">
    <source>
        <dbReference type="ARBA" id="ARBA00004496"/>
    </source>
</evidence>
<evidence type="ECO:0000256" key="11">
    <source>
        <dbReference type="ARBA" id="ARBA00033659"/>
    </source>
</evidence>
<dbReference type="PANTHER" id="PTHR48408">
    <property type="match status" value="1"/>
</dbReference>
<gene>
    <name evidence="16" type="primary">xylA_1</name>
    <name evidence="12" type="synonym">xylA</name>
    <name evidence="16" type="ORF">KSX_31890</name>
</gene>
<evidence type="ECO:0000256" key="7">
    <source>
        <dbReference type="ARBA" id="ARBA00022629"/>
    </source>
</evidence>
<dbReference type="HAMAP" id="MF_00455">
    <property type="entry name" value="Xylose_isom_A"/>
    <property type="match status" value="1"/>
</dbReference>
<keyword evidence="10 12" id="KW-0119">Carbohydrate metabolism</keyword>
<proteinExistence type="inferred from homology"/>
<evidence type="ECO:0000256" key="8">
    <source>
        <dbReference type="ARBA" id="ARBA00022723"/>
    </source>
</evidence>
<dbReference type="AlphaFoldDB" id="A0A8J3MSM7"/>
<dbReference type="EC" id="5.3.1.5" evidence="4 12"/>
<evidence type="ECO:0000256" key="4">
    <source>
        <dbReference type="ARBA" id="ARBA00011958"/>
    </source>
</evidence>
<dbReference type="GO" id="GO:0009045">
    <property type="term" value="F:xylose isomerase activity"/>
    <property type="evidence" value="ECO:0007669"/>
    <property type="project" value="UniProtKB-UniRule"/>
</dbReference>
<evidence type="ECO:0000259" key="15">
    <source>
        <dbReference type="Pfam" id="PF01261"/>
    </source>
</evidence>
<comment type="subunit">
    <text evidence="3 12 14">Homotetramer.</text>
</comment>
<comment type="catalytic activity">
    <reaction evidence="11 12 13">
        <text>alpha-D-xylose = alpha-D-xylulofuranose</text>
        <dbReference type="Rhea" id="RHEA:22816"/>
        <dbReference type="ChEBI" id="CHEBI:28518"/>
        <dbReference type="ChEBI" id="CHEBI:188998"/>
        <dbReference type="EC" id="5.3.1.5"/>
    </reaction>
</comment>
<evidence type="ECO:0000256" key="2">
    <source>
        <dbReference type="ARBA" id="ARBA00005765"/>
    </source>
</evidence>
<dbReference type="PROSITE" id="PS51415">
    <property type="entry name" value="XYLOSE_ISOMERASE"/>
    <property type="match status" value="1"/>
</dbReference>
<feature type="binding site" evidence="12">
    <location>
        <position position="223"/>
    </location>
    <ligand>
        <name>Mg(2+)</name>
        <dbReference type="ChEBI" id="CHEBI:18420"/>
        <label>1</label>
    </ligand>
</feature>
<feature type="active site" evidence="12">
    <location>
        <position position="63"/>
    </location>
</feature>
<feature type="active site" evidence="12">
    <location>
        <position position="60"/>
    </location>
</feature>
<comment type="similarity">
    <text evidence="2 12 13">Belongs to the xylose isomerase family.</text>
</comment>
<comment type="caution">
    <text evidence="16">The sequence shown here is derived from an EMBL/GenBank/DDBJ whole genome shotgun (WGS) entry which is preliminary data.</text>
</comment>
<feature type="domain" description="Xylose isomerase-like TIM barrel" evidence="15">
    <location>
        <begin position="47"/>
        <end position="315"/>
    </location>
</feature>
<evidence type="ECO:0000256" key="5">
    <source>
        <dbReference type="ARBA" id="ARBA00018232"/>
    </source>
</evidence>
<dbReference type="RefSeq" id="WP_220194383.1">
    <property type="nucleotide sequence ID" value="NZ_BNJF01000001.1"/>
</dbReference>
<dbReference type="GO" id="GO:0005737">
    <property type="term" value="C:cytoplasm"/>
    <property type="evidence" value="ECO:0007669"/>
    <property type="project" value="UniProtKB-SubCell"/>
</dbReference>
<organism evidence="16 17">
    <name type="scientific">Ktedonospora formicarum</name>
    <dbReference type="NCBI Taxonomy" id="2778364"/>
    <lineage>
        <taxon>Bacteria</taxon>
        <taxon>Bacillati</taxon>
        <taxon>Chloroflexota</taxon>
        <taxon>Ktedonobacteria</taxon>
        <taxon>Ktedonobacterales</taxon>
        <taxon>Ktedonobacteraceae</taxon>
        <taxon>Ktedonospora</taxon>
    </lineage>
</organism>
<dbReference type="InterPro" id="IPR001998">
    <property type="entry name" value="Xylose_isomerase"/>
</dbReference>
<evidence type="ECO:0000256" key="6">
    <source>
        <dbReference type="ARBA" id="ARBA00022490"/>
    </source>
</evidence>
<dbReference type="PANTHER" id="PTHR48408:SF1">
    <property type="entry name" value="XYLOSE ISOMERASE"/>
    <property type="match status" value="1"/>
</dbReference>
<keyword evidence="12" id="KW-0460">Magnesium</keyword>
<evidence type="ECO:0000256" key="3">
    <source>
        <dbReference type="ARBA" id="ARBA00011881"/>
    </source>
</evidence>
<feature type="binding site" evidence="12">
    <location>
        <position position="187"/>
    </location>
    <ligand>
        <name>Mg(2+)</name>
        <dbReference type="ChEBI" id="CHEBI:18420"/>
        <label>1</label>
    </ligand>
</feature>
<dbReference type="GO" id="GO:0042732">
    <property type="term" value="P:D-xylose metabolic process"/>
    <property type="evidence" value="ECO:0007669"/>
    <property type="project" value="UniProtKB-UniRule"/>
</dbReference>
<dbReference type="Proteomes" id="UP000612362">
    <property type="component" value="Unassembled WGS sequence"/>
</dbReference>
<comment type="subcellular location">
    <subcellularLocation>
        <location evidence="1 12 14">Cytoplasm</location>
    </subcellularLocation>
</comment>
<keyword evidence="6 12" id="KW-0963">Cytoplasm</keyword>
<dbReference type="InterPro" id="IPR013453">
    <property type="entry name" value="XylA_actinobac"/>
</dbReference>